<gene>
    <name evidence="2" type="ordered locus">AARI_31280</name>
</gene>
<sequence length="377" mass="42100">MWPRPEPTSSEASLNMEETQARTVGVIADPGIAHAMANKVSQRLESVLEKLHGHGSEWNVEVAPFSLPLGESGRVVLNDHVPKLRQKHGWDFIIYLTDAPHYVQRRPVRTVISPAEGSAVLSMPSLGLARPRTVAKELAELVRELATGRRPALPPTPLGRAMSVHASRQDLENEHNRINSIEGLRGRLLLIAGMVRSNRPWKLVPRLSSAMAGAVATGAFGVFYTSIWSMADYLPNRRLVMITVASILILTLWLLLHNRLWEKPKGHRRRERIVVYNVATVLTVGFAATAMYLLMFLALLAGSLIVIDQEYLAYQLRHDVTLAEYINLAWLASSLGTMGGAIGSSFDEVKEVQRATFSQREYERRNMEFIISKDDVQ</sequence>
<organism evidence="2 3">
    <name type="scientific">Glutamicibacter arilaitensis (strain DSM 16368 / CIP 108037 / IAM 15318 / JCM 13566 / NCIMB 14258 / Re117)</name>
    <name type="common">Arthrobacter arilaitensis</name>
    <dbReference type="NCBI Taxonomy" id="861360"/>
    <lineage>
        <taxon>Bacteria</taxon>
        <taxon>Bacillati</taxon>
        <taxon>Actinomycetota</taxon>
        <taxon>Actinomycetes</taxon>
        <taxon>Micrococcales</taxon>
        <taxon>Micrococcaceae</taxon>
        <taxon>Glutamicibacter</taxon>
    </lineage>
</organism>
<feature type="transmembrane region" description="Helical" evidence="1">
    <location>
        <begin position="273"/>
        <end position="305"/>
    </location>
</feature>
<accession>A0ABM9Q0Y0</accession>
<dbReference type="Proteomes" id="UP000006878">
    <property type="component" value="Chromosome"/>
</dbReference>
<reference evidence="3" key="1">
    <citation type="journal article" date="2010" name="PLoS ONE">
        <title>The Arthrobacter arilaitensis Re117 genome sequence reveals its genetic adaptation to the surface of cheese.</title>
        <authorList>
            <person name="Monnet C."/>
            <person name="Loux V."/>
            <person name="Gibrat J.F."/>
            <person name="Spinnler E."/>
            <person name="Barbe V."/>
            <person name="Vacherie B."/>
            <person name="Gavory F."/>
            <person name="Gourbeyre E."/>
            <person name="Siguier P."/>
            <person name="Chandler M."/>
            <person name="Elleuch R."/>
            <person name="Irlinger F."/>
            <person name="Vallaeys T."/>
        </authorList>
    </citation>
    <scope>NUCLEOTIDE SEQUENCE</scope>
    <source>
        <strain evidence="3">DSM 16368 / CIP 108037 / IAM 15318 / JCM 13566 / Re117</strain>
    </source>
</reference>
<keyword evidence="1" id="KW-1133">Transmembrane helix</keyword>
<dbReference type="EMBL" id="FQ311875">
    <property type="protein sequence ID" value="CBT77329.1"/>
    <property type="molecule type" value="Genomic_DNA"/>
</dbReference>
<feature type="transmembrane region" description="Helical" evidence="1">
    <location>
        <begin position="239"/>
        <end position="261"/>
    </location>
</feature>
<keyword evidence="1" id="KW-0812">Transmembrane</keyword>
<reference evidence="3" key="2">
    <citation type="submission" date="2010-07" db="EMBL/GenBank/DDBJ databases">
        <title>Complete genome sequence of Arthrobacter arilaitensis (strain DSM 16368 / CIP 108037 / JCM 13566 / Re117).</title>
        <authorList>
            <person name="Genoscope."/>
        </authorList>
    </citation>
    <scope>NUCLEOTIDE SEQUENCE [LARGE SCALE GENOMIC DNA]</scope>
    <source>
        <strain evidence="3">DSM 16368 / CIP 108037 / IAM 15318 / JCM 13566 / Re117</strain>
    </source>
</reference>
<keyword evidence="1" id="KW-0472">Membrane</keyword>
<keyword evidence="3" id="KW-1185">Reference proteome</keyword>
<evidence type="ECO:0000313" key="3">
    <source>
        <dbReference type="Proteomes" id="UP000006878"/>
    </source>
</evidence>
<feature type="transmembrane region" description="Helical" evidence="1">
    <location>
        <begin position="203"/>
        <end position="227"/>
    </location>
</feature>
<evidence type="ECO:0000313" key="2">
    <source>
        <dbReference type="EMBL" id="CBT77329.1"/>
    </source>
</evidence>
<name>A0ABM9Q0Y0_GLUAR</name>
<proteinExistence type="predicted"/>
<evidence type="ECO:0000256" key="1">
    <source>
        <dbReference type="SAM" id="Phobius"/>
    </source>
</evidence>
<protein>
    <submittedName>
        <fullName evidence="2">Conserved hypothetical membrane protein</fullName>
    </submittedName>
</protein>